<dbReference type="RefSeq" id="WP_076585211.1">
    <property type="nucleotide sequence ID" value="NZ_JABEYA020000001.1"/>
</dbReference>
<keyword evidence="1" id="KW-1133">Transmembrane helix</keyword>
<accession>A0ABT8BVT4</accession>
<gene>
    <name evidence="2" type="ORF">QWZ16_12380</name>
</gene>
<feature type="transmembrane region" description="Helical" evidence="1">
    <location>
        <begin position="116"/>
        <end position="137"/>
    </location>
</feature>
<dbReference type="Proteomes" id="UP001238540">
    <property type="component" value="Unassembled WGS sequence"/>
</dbReference>
<proteinExistence type="predicted"/>
<comment type="caution">
    <text evidence="2">The sequence shown here is derived from an EMBL/GenBank/DDBJ whole genome shotgun (WGS) entry which is preliminary data.</text>
</comment>
<evidence type="ECO:0000313" key="3">
    <source>
        <dbReference type="Proteomes" id="UP001238540"/>
    </source>
</evidence>
<keyword evidence="1" id="KW-0472">Membrane</keyword>
<keyword evidence="1" id="KW-0812">Transmembrane</keyword>
<feature type="transmembrane region" description="Helical" evidence="1">
    <location>
        <begin position="12"/>
        <end position="36"/>
    </location>
</feature>
<dbReference type="EMBL" id="JAUFQC010000001">
    <property type="protein sequence ID" value="MDN3610499.1"/>
    <property type="molecule type" value="Genomic_DNA"/>
</dbReference>
<protein>
    <recommendedName>
        <fullName evidence="4">RDD domain-containing protein</fullName>
    </recommendedName>
</protein>
<evidence type="ECO:0000313" key="2">
    <source>
        <dbReference type="EMBL" id="MDN3610499.1"/>
    </source>
</evidence>
<feature type="transmembrane region" description="Helical" evidence="1">
    <location>
        <begin position="56"/>
        <end position="83"/>
    </location>
</feature>
<evidence type="ECO:0008006" key="4">
    <source>
        <dbReference type="Google" id="ProtNLM"/>
    </source>
</evidence>
<name>A0ABT8BVT4_9VIBR</name>
<organism evidence="2 3">
    <name type="scientific">Vibrio ostreicida</name>
    <dbReference type="NCBI Taxonomy" id="526588"/>
    <lineage>
        <taxon>Bacteria</taxon>
        <taxon>Pseudomonadati</taxon>
        <taxon>Pseudomonadota</taxon>
        <taxon>Gammaproteobacteria</taxon>
        <taxon>Vibrionales</taxon>
        <taxon>Vibrionaceae</taxon>
        <taxon>Vibrio</taxon>
    </lineage>
</organism>
<sequence>MSVSEKFRRTGAFLVDLLIAKMFTQVIVSVLAFFTYDVMNTMEQKFSLNDDVALPLILALIVFLMLSYIGVYLSYCSICYRLIGRSLAKYMLAVPEYTTSDTPCLSQYLRKEARKVVLTFASLGLYPVYSGLQLYVYNKPPWHQA</sequence>
<evidence type="ECO:0000256" key="1">
    <source>
        <dbReference type="SAM" id="Phobius"/>
    </source>
</evidence>
<reference evidence="3" key="1">
    <citation type="journal article" date="2019" name="Int. J. Syst. Evol. Microbiol.">
        <title>The Global Catalogue of Microorganisms (GCM) 10K type strain sequencing project: providing services to taxonomists for standard genome sequencing and annotation.</title>
        <authorList>
            <consortium name="The Broad Institute Genomics Platform"/>
            <consortium name="The Broad Institute Genome Sequencing Center for Infectious Disease"/>
            <person name="Wu L."/>
            <person name="Ma J."/>
        </authorList>
    </citation>
    <scope>NUCLEOTIDE SEQUENCE [LARGE SCALE GENOMIC DNA]</scope>
    <source>
        <strain evidence="3">CECT 7398</strain>
    </source>
</reference>
<keyword evidence="3" id="KW-1185">Reference proteome</keyword>